<keyword evidence="2 4" id="KW-0238">DNA-binding</keyword>
<gene>
    <name evidence="6" type="ORF">V1Y59_09800</name>
</gene>
<protein>
    <submittedName>
        <fullName evidence="6">TetR/AcrR family transcriptional regulator</fullName>
    </submittedName>
</protein>
<keyword evidence="3" id="KW-0804">Transcription</keyword>
<dbReference type="InterPro" id="IPR009057">
    <property type="entry name" value="Homeodomain-like_sf"/>
</dbReference>
<dbReference type="PANTHER" id="PTHR30055">
    <property type="entry name" value="HTH-TYPE TRANSCRIPTIONAL REGULATOR RUTR"/>
    <property type="match status" value="1"/>
</dbReference>
<evidence type="ECO:0000313" key="7">
    <source>
        <dbReference type="Proteomes" id="UP001335729"/>
    </source>
</evidence>
<dbReference type="InterPro" id="IPR041490">
    <property type="entry name" value="KstR2_TetR_C"/>
</dbReference>
<dbReference type="InterPro" id="IPR036271">
    <property type="entry name" value="Tet_transcr_reg_TetR-rel_C_sf"/>
</dbReference>
<dbReference type="PRINTS" id="PR00455">
    <property type="entry name" value="HTHTETR"/>
</dbReference>
<evidence type="ECO:0000256" key="3">
    <source>
        <dbReference type="ARBA" id="ARBA00023163"/>
    </source>
</evidence>
<feature type="DNA-binding region" description="H-T-H motif" evidence="4">
    <location>
        <begin position="35"/>
        <end position="54"/>
    </location>
</feature>
<dbReference type="PANTHER" id="PTHR30055:SF234">
    <property type="entry name" value="HTH-TYPE TRANSCRIPTIONAL REGULATOR BETI"/>
    <property type="match status" value="1"/>
</dbReference>
<keyword evidence="1" id="KW-0805">Transcription regulation</keyword>
<dbReference type="PROSITE" id="PS50977">
    <property type="entry name" value="HTH_TETR_2"/>
    <property type="match status" value="1"/>
</dbReference>
<comment type="caution">
    <text evidence="6">The sequence shown here is derived from an EMBL/GenBank/DDBJ whole genome shotgun (WGS) entry which is preliminary data.</text>
</comment>
<keyword evidence="7" id="KW-1185">Reference proteome</keyword>
<evidence type="ECO:0000256" key="1">
    <source>
        <dbReference type="ARBA" id="ARBA00023015"/>
    </source>
</evidence>
<dbReference type="Pfam" id="PF17932">
    <property type="entry name" value="TetR_C_24"/>
    <property type="match status" value="1"/>
</dbReference>
<name>A0ABU7MSR2_9ACTN</name>
<dbReference type="Pfam" id="PF00440">
    <property type="entry name" value="TetR_N"/>
    <property type="match status" value="1"/>
</dbReference>
<accession>A0ABU7MSR2</accession>
<evidence type="ECO:0000313" key="6">
    <source>
        <dbReference type="EMBL" id="MEE4023369.1"/>
    </source>
</evidence>
<reference evidence="6 7" key="1">
    <citation type="submission" date="2024-01" db="EMBL/GenBank/DDBJ databases">
        <title>Draft genome sequence of Gordonia sp. PKS22-38.</title>
        <authorList>
            <person name="Suphannarot A."/>
            <person name="Mingma R."/>
        </authorList>
    </citation>
    <scope>NUCLEOTIDE SEQUENCE [LARGE SCALE GENOMIC DNA]</scope>
    <source>
        <strain evidence="6 7">PKS22-38</strain>
    </source>
</reference>
<sequence>MPRATRLTTGGARTRKSIREAAVKLFYEQGYEATSLRGVAAEVDLQVGSLYNHINGKEDLLADIMISVMDELLDSVHDAVEAAEPTALARYEAAVGCHIRYHAEHAQQVFIGNSELRSLNEDNRTKVLTKRAEYENLFLRLVKKVAAETGADVIDPKIQAYSVLAQGAHVSSWYRPSGPKSLDKLVGTYIKLAVRELGLPAS</sequence>
<evidence type="ECO:0000259" key="5">
    <source>
        <dbReference type="PROSITE" id="PS50977"/>
    </source>
</evidence>
<organism evidence="6 7">
    <name type="scientific">Gordonia prachuapensis</name>
    <dbReference type="NCBI Taxonomy" id="3115651"/>
    <lineage>
        <taxon>Bacteria</taxon>
        <taxon>Bacillati</taxon>
        <taxon>Actinomycetota</taxon>
        <taxon>Actinomycetes</taxon>
        <taxon>Mycobacteriales</taxon>
        <taxon>Gordoniaceae</taxon>
        <taxon>Gordonia</taxon>
    </lineage>
</organism>
<proteinExistence type="predicted"/>
<evidence type="ECO:0000256" key="2">
    <source>
        <dbReference type="ARBA" id="ARBA00023125"/>
    </source>
</evidence>
<feature type="domain" description="HTH tetR-type" evidence="5">
    <location>
        <begin position="12"/>
        <end position="72"/>
    </location>
</feature>
<dbReference type="InterPro" id="IPR001647">
    <property type="entry name" value="HTH_TetR"/>
</dbReference>
<dbReference type="Gene3D" id="1.10.357.10">
    <property type="entry name" value="Tetracycline Repressor, domain 2"/>
    <property type="match status" value="1"/>
</dbReference>
<evidence type="ECO:0000256" key="4">
    <source>
        <dbReference type="PROSITE-ProRule" id="PRU00335"/>
    </source>
</evidence>
<dbReference type="EMBL" id="JAZDUE010000007">
    <property type="protein sequence ID" value="MEE4023369.1"/>
    <property type="molecule type" value="Genomic_DNA"/>
</dbReference>
<dbReference type="SUPFAM" id="SSF48498">
    <property type="entry name" value="Tetracyclin repressor-like, C-terminal domain"/>
    <property type="match status" value="1"/>
</dbReference>
<dbReference type="Proteomes" id="UP001335729">
    <property type="component" value="Unassembled WGS sequence"/>
</dbReference>
<dbReference type="SUPFAM" id="SSF46689">
    <property type="entry name" value="Homeodomain-like"/>
    <property type="match status" value="1"/>
</dbReference>
<dbReference type="InterPro" id="IPR050109">
    <property type="entry name" value="HTH-type_TetR-like_transc_reg"/>
</dbReference>
<dbReference type="RefSeq" id="WP_330504662.1">
    <property type="nucleotide sequence ID" value="NZ_JAZDUE010000007.1"/>
</dbReference>